<proteinExistence type="predicted"/>
<name>A0A814CAH4_9BILA</name>
<dbReference type="AlphaFoldDB" id="A0A814CAH4"/>
<dbReference type="EMBL" id="CAJOBC010002109">
    <property type="protein sequence ID" value="CAF3716030.1"/>
    <property type="molecule type" value="Genomic_DNA"/>
</dbReference>
<reference evidence="1" key="1">
    <citation type="submission" date="2021-02" db="EMBL/GenBank/DDBJ databases">
        <authorList>
            <person name="Nowell W R."/>
        </authorList>
    </citation>
    <scope>NUCLEOTIDE SEQUENCE</scope>
</reference>
<keyword evidence="3" id="KW-1185">Reference proteome</keyword>
<sequence>MLDDSLEPFATINITIQNLTYCHSNQQWIQLEIKYILYNDMYDFIEQLDPQTTAYISYAQDIDILHSYCQYHNIPLISTSEYLTSKQDMCSTKHNKKITLIFQLRYGKLNIF</sequence>
<dbReference type="Proteomes" id="UP000681722">
    <property type="component" value="Unassembled WGS sequence"/>
</dbReference>
<dbReference type="Proteomes" id="UP000663829">
    <property type="component" value="Unassembled WGS sequence"/>
</dbReference>
<gene>
    <name evidence="1" type="ORF">GPM918_LOCUS10620</name>
    <name evidence="2" type="ORF">SRO942_LOCUS10621</name>
</gene>
<comment type="caution">
    <text evidence="1">The sequence shown here is derived from an EMBL/GenBank/DDBJ whole genome shotgun (WGS) entry which is preliminary data.</text>
</comment>
<evidence type="ECO:0000313" key="3">
    <source>
        <dbReference type="Proteomes" id="UP000663829"/>
    </source>
</evidence>
<organism evidence="1 3">
    <name type="scientific">Didymodactylos carnosus</name>
    <dbReference type="NCBI Taxonomy" id="1234261"/>
    <lineage>
        <taxon>Eukaryota</taxon>
        <taxon>Metazoa</taxon>
        <taxon>Spiralia</taxon>
        <taxon>Gnathifera</taxon>
        <taxon>Rotifera</taxon>
        <taxon>Eurotatoria</taxon>
        <taxon>Bdelloidea</taxon>
        <taxon>Philodinida</taxon>
        <taxon>Philodinidae</taxon>
        <taxon>Didymodactylos</taxon>
    </lineage>
</organism>
<evidence type="ECO:0000313" key="1">
    <source>
        <dbReference type="EMBL" id="CAF0939306.1"/>
    </source>
</evidence>
<accession>A0A814CAH4</accession>
<protein>
    <submittedName>
        <fullName evidence="1">Uncharacterized protein</fullName>
    </submittedName>
</protein>
<dbReference type="EMBL" id="CAJNOQ010002109">
    <property type="protein sequence ID" value="CAF0939306.1"/>
    <property type="molecule type" value="Genomic_DNA"/>
</dbReference>
<evidence type="ECO:0000313" key="2">
    <source>
        <dbReference type="EMBL" id="CAF3716030.1"/>
    </source>
</evidence>